<evidence type="ECO:0000313" key="2">
    <source>
        <dbReference type="Proteomes" id="UP001162501"/>
    </source>
</evidence>
<name>A0AC59YP80_RANTA</name>
<dbReference type="Proteomes" id="UP001162501">
    <property type="component" value="Chromosome 19"/>
</dbReference>
<reference evidence="1" key="2">
    <citation type="submission" date="2025-03" db="EMBL/GenBank/DDBJ databases">
        <authorList>
            <consortium name="ELIXIR-Norway"/>
            <consortium name="Elixir Norway"/>
        </authorList>
    </citation>
    <scope>NUCLEOTIDE SEQUENCE</scope>
</reference>
<reference evidence="1" key="1">
    <citation type="submission" date="2023-05" db="EMBL/GenBank/DDBJ databases">
        <authorList>
            <consortium name="ELIXIR-Norway"/>
        </authorList>
    </citation>
    <scope>NUCLEOTIDE SEQUENCE</scope>
</reference>
<evidence type="ECO:0000313" key="1">
    <source>
        <dbReference type="EMBL" id="CAM9864918.1"/>
    </source>
</evidence>
<sequence>MPLRPSHQCPGLGHTGPPWGTGLLGLGEARNECSCCQAGEDLEEEPVPPARVKTVGGVPRPAYCDPLATLSPSVKVASACSLKMSTFYCMYVMLRRIQP</sequence>
<protein>
    <submittedName>
        <fullName evidence="1">Uncharacterized protein</fullName>
    </submittedName>
</protein>
<accession>A0AC59YP80</accession>
<gene>
    <name evidence="1" type="ORF">MRATA1EN22A_LOCUS8557</name>
</gene>
<dbReference type="EMBL" id="OX596103">
    <property type="protein sequence ID" value="CAM9864918.1"/>
    <property type="molecule type" value="Genomic_DNA"/>
</dbReference>
<organism evidence="1 2">
    <name type="scientific">Rangifer tarandus platyrhynchus</name>
    <name type="common">Svalbard reindeer</name>
    <dbReference type="NCBI Taxonomy" id="3082113"/>
    <lineage>
        <taxon>Eukaryota</taxon>
        <taxon>Metazoa</taxon>
        <taxon>Chordata</taxon>
        <taxon>Craniata</taxon>
        <taxon>Vertebrata</taxon>
        <taxon>Euteleostomi</taxon>
        <taxon>Mammalia</taxon>
        <taxon>Eutheria</taxon>
        <taxon>Laurasiatheria</taxon>
        <taxon>Artiodactyla</taxon>
        <taxon>Ruminantia</taxon>
        <taxon>Pecora</taxon>
        <taxon>Cervidae</taxon>
        <taxon>Odocoileinae</taxon>
        <taxon>Rangifer</taxon>
    </lineage>
</organism>
<proteinExistence type="predicted"/>